<accession>A0ACC0ZAH2</accession>
<evidence type="ECO:0000313" key="1">
    <source>
        <dbReference type="EMBL" id="KAJ0047183.1"/>
    </source>
</evidence>
<evidence type="ECO:0000313" key="2">
    <source>
        <dbReference type="Proteomes" id="UP001163603"/>
    </source>
</evidence>
<gene>
    <name evidence="1" type="ORF">Pint_04428</name>
</gene>
<reference evidence="2" key="1">
    <citation type="journal article" date="2023" name="G3 (Bethesda)">
        <title>Genome assembly and association tests identify interacting loci associated with vigor, precocity, and sex in interspecific pistachio rootstocks.</title>
        <authorList>
            <person name="Palmer W."/>
            <person name="Jacygrad E."/>
            <person name="Sagayaradj S."/>
            <person name="Cavanaugh K."/>
            <person name="Han R."/>
            <person name="Bertier L."/>
            <person name="Beede B."/>
            <person name="Kafkas S."/>
            <person name="Golino D."/>
            <person name="Preece J."/>
            <person name="Michelmore R."/>
        </authorList>
    </citation>
    <scope>NUCLEOTIDE SEQUENCE [LARGE SCALE GENOMIC DNA]</scope>
</reference>
<dbReference type="EMBL" id="CM047738">
    <property type="protein sequence ID" value="KAJ0047183.1"/>
    <property type="molecule type" value="Genomic_DNA"/>
</dbReference>
<keyword evidence="2" id="KW-1185">Reference proteome</keyword>
<proteinExistence type="predicted"/>
<protein>
    <submittedName>
        <fullName evidence="1">Uncharacterized protein</fullName>
    </submittedName>
</protein>
<comment type="caution">
    <text evidence="1">The sequence shown here is derived from an EMBL/GenBank/DDBJ whole genome shotgun (WGS) entry which is preliminary data.</text>
</comment>
<name>A0ACC0ZAH2_9ROSI</name>
<organism evidence="1 2">
    <name type="scientific">Pistacia integerrima</name>
    <dbReference type="NCBI Taxonomy" id="434235"/>
    <lineage>
        <taxon>Eukaryota</taxon>
        <taxon>Viridiplantae</taxon>
        <taxon>Streptophyta</taxon>
        <taxon>Embryophyta</taxon>
        <taxon>Tracheophyta</taxon>
        <taxon>Spermatophyta</taxon>
        <taxon>Magnoliopsida</taxon>
        <taxon>eudicotyledons</taxon>
        <taxon>Gunneridae</taxon>
        <taxon>Pentapetalae</taxon>
        <taxon>rosids</taxon>
        <taxon>malvids</taxon>
        <taxon>Sapindales</taxon>
        <taxon>Anacardiaceae</taxon>
        <taxon>Pistacia</taxon>
    </lineage>
</organism>
<sequence length="393" mass="44649">MASSSSSASMKRICFYCKTVSTILRPGWRLRNGGSALLCIRCASAYEEGRFCNIFHLDASGWRDCVTCKKIVHCGCIMSTHTHTELDSGGVRCTECISNDILMGANSHRFQFKNARPRTLRDLPEVRLCVDLGKVITGITYGTSSQEDACESREQLYADSPDGVNISDSSTVNKKPQSNGLGKVHSYRRYLPEASDEDMQQIRKHSNSVVIPLFEKELTISDADSRNGRLVIPKKCAWDYLPKISEPQGFPIKIQDTGGKYWNFHYRFWPNSHSTMYVLEGTRDYMAANQCQPGDKVTFYRIDPEGQLVMGLKKAQASTSDQEEVLTERVFPCLFSLEKSRELWAVHAENKREFKMMFQNKDYCPFKTVVNLCFPWMLVKLVVGVRLKLVFLS</sequence>
<dbReference type="Proteomes" id="UP001163603">
    <property type="component" value="Chromosome 3"/>
</dbReference>